<dbReference type="OrthoDB" id="1933281at2759"/>
<reference evidence="4" key="1">
    <citation type="journal article" date="2014" name="Proc. Natl. Acad. Sci. U.S.A.">
        <title>Extensive sampling of basidiomycete genomes demonstrates inadequacy of the white-rot/brown-rot paradigm for wood decay fungi.</title>
        <authorList>
            <person name="Riley R."/>
            <person name="Salamov A.A."/>
            <person name="Brown D.W."/>
            <person name="Nagy L.G."/>
            <person name="Floudas D."/>
            <person name="Held B.W."/>
            <person name="Levasseur A."/>
            <person name="Lombard V."/>
            <person name="Morin E."/>
            <person name="Otillar R."/>
            <person name="Lindquist E.A."/>
            <person name="Sun H."/>
            <person name="LaButti K.M."/>
            <person name="Schmutz J."/>
            <person name="Jabbour D."/>
            <person name="Luo H."/>
            <person name="Baker S.E."/>
            <person name="Pisabarro A.G."/>
            <person name="Walton J.D."/>
            <person name="Blanchette R.A."/>
            <person name="Henrissat B."/>
            <person name="Martin F."/>
            <person name="Cullen D."/>
            <person name="Hibbett D.S."/>
            <person name="Grigoriev I.V."/>
        </authorList>
    </citation>
    <scope>NUCLEOTIDE SEQUENCE [LARGE SCALE GENOMIC DNA]</scope>
    <source>
        <strain evidence="4">CBS 339.88</strain>
    </source>
</reference>
<dbReference type="InterPro" id="IPR013665">
    <property type="entry name" value="Sfi1_dom"/>
</dbReference>
<dbReference type="EMBL" id="KL142370">
    <property type="protein sequence ID" value="KDR81550.1"/>
    <property type="molecule type" value="Genomic_DNA"/>
</dbReference>
<keyword evidence="4" id="KW-1185">Reference proteome</keyword>
<accession>A0A067TEB4</accession>
<feature type="compositionally biased region" description="Basic and acidic residues" evidence="1">
    <location>
        <begin position="988"/>
        <end position="998"/>
    </location>
</feature>
<dbReference type="Pfam" id="PF08457">
    <property type="entry name" value="Sfi1"/>
    <property type="match status" value="1"/>
</dbReference>
<feature type="region of interest" description="Disordered" evidence="1">
    <location>
        <begin position="1"/>
        <end position="21"/>
    </location>
</feature>
<evidence type="ECO:0000313" key="4">
    <source>
        <dbReference type="Proteomes" id="UP000027222"/>
    </source>
</evidence>
<organism evidence="3 4">
    <name type="scientific">Galerina marginata (strain CBS 339.88)</name>
    <dbReference type="NCBI Taxonomy" id="685588"/>
    <lineage>
        <taxon>Eukaryota</taxon>
        <taxon>Fungi</taxon>
        <taxon>Dikarya</taxon>
        <taxon>Basidiomycota</taxon>
        <taxon>Agaricomycotina</taxon>
        <taxon>Agaricomycetes</taxon>
        <taxon>Agaricomycetidae</taxon>
        <taxon>Agaricales</taxon>
        <taxon>Agaricineae</taxon>
        <taxon>Strophariaceae</taxon>
        <taxon>Galerina</taxon>
    </lineage>
</organism>
<dbReference type="STRING" id="685588.A0A067TEB4"/>
<proteinExistence type="predicted"/>
<dbReference type="AlphaFoldDB" id="A0A067TEB4"/>
<dbReference type="Proteomes" id="UP000027222">
    <property type="component" value="Unassembled WGS sequence"/>
</dbReference>
<feature type="region of interest" description="Disordered" evidence="1">
    <location>
        <begin position="981"/>
        <end position="1053"/>
    </location>
</feature>
<feature type="domain" description="Sfi1 spindle body" evidence="2">
    <location>
        <begin position="402"/>
        <end position="675"/>
    </location>
</feature>
<gene>
    <name evidence="3" type="ORF">GALMADRAFT_113988</name>
</gene>
<feature type="compositionally biased region" description="Polar residues" evidence="1">
    <location>
        <begin position="213"/>
        <end position="239"/>
    </location>
</feature>
<evidence type="ECO:0000259" key="2">
    <source>
        <dbReference type="Pfam" id="PF08457"/>
    </source>
</evidence>
<name>A0A067TEB4_GALM3</name>
<evidence type="ECO:0000256" key="1">
    <source>
        <dbReference type="SAM" id="MobiDB-lite"/>
    </source>
</evidence>
<sequence length="1053" mass="124274">MHRFQPTSSSSPPVKSSALSTSSRTESSLVVAPELQHLSAEDIDILNAVIQRAGPSATTFFNIFKAYSDVLKERGLDPQEVVYYGKLLKLGTLKGKNWGEKWEIVRAQAESSPTLPTYGSFPSYTDVYQENTLSDKGGLDVTSKTVLQRHRVLPVPTATTRREPHTKLDKVPTVRTVEKPSTMHPRFRSDTKGIPVASDLQAAVLRNIKSTLYPASTDTSDNGDSFSSRVPPSYTTNLDPTLLRPSQGHAREREFLPKDTERKKTVDLDDAWKNIRLEQDEKFADKFREDMLIARCWEMWRQGFLWVTTTNQQVGEARDRLLLERFMKCWQRHVVSRRACEDKLVNQFHKHAVKSFFKTWQAKLKQRQQTAWRNDMRQKMKLIKTKSEIRMKKHAWAKWRQHQLSRAADKHYELRLLVLHHSRWKEKLVHLDSLDMAADHFAEEGHLRILSRSWGRWKETSSLRHDENVMALRVDTRVMANIFDLWRKRLNQARLADAFSGNIVTKNAVHNWRKAINSLKVMDHRAEKYLVRQDESLLRAIIRIWRARMRGRRLEQFRLSLITQHAWKYWKERLAKEIRRKDESAIFFNRTNSRLVSDTFRRWCEGINTHRNAYDCAVAHDDARLCGKIMLLWQLRLRENLQSIKVARWANNFFATRRAWHVWIEVMEERKRQERLKLWNLQGARKLVNVWRRRTRQKQYFKQCECVLQHLVGKRILLSALTHWTNRVIELKSRELDVVHRENVSLLRSAFQKWKSLRRKHIEEVSLLENYLLVKREDLLSRTFHRWLAAKRTAEHRRLTHQRKEAQLRQITITSAWERWRERFREERLRPLEYEVIIQNQKNVMFRALSIWLLKTQSLPALKFHSKSLKEKFFKRWRDVMPNALRAKKARETDRHNTLANHFERWAQAYKTKTTLKAVARAKYLRLPWNASRQPIRSRLAYSEREHITHQTEDAGDDKSETGDAGVVVPLKEPFIPRARIARSSGPRSERSLPRSEHGAFGIRQPSPVRSIASMPDRRSKSPNYVAPLPGPNGGRLWSALRDLGHTRRPRNL</sequence>
<protein>
    <recommendedName>
        <fullName evidence="2">Sfi1 spindle body domain-containing protein</fullName>
    </recommendedName>
</protein>
<dbReference type="HOGENOM" id="CLU_012263_0_0_1"/>
<evidence type="ECO:0000313" key="3">
    <source>
        <dbReference type="EMBL" id="KDR81550.1"/>
    </source>
</evidence>
<feature type="region of interest" description="Disordered" evidence="1">
    <location>
        <begin position="213"/>
        <end position="250"/>
    </location>
</feature>